<evidence type="ECO:0000259" key="1">
    <source>
        <dbReference type="Pfam" id="PF14301"/>
    </source>
</evidence>
<dbReference type="EMBL" id="JANEWF010000024">
    <property type="protein sequence ID" value="MDA8485174.1"/>
    <property type="molecule type" value="Genomic_DNA"/>
</dbReference>
<comment type="caution">
    <text evidence="2">The sequence shown here is derived from an EMBL/GenBank/DDBJ whole genome shotgun (WGS) entry which is preliminary data.</text>
</comment>
<protein>
    <submittedName>
        <fullName evidence="2">DUF4376 domain-containing protein</fullName>
    </submittedName>
</protein>
<dbReference type="Pfam" id="PF14301">
    <property type="entry name" value="DUF4376"/>
    <property type="match status" value="1"/>
</dbReference>
<gene>
    <name evidence="2" type="ORF">NNO07_19070</name>
</gene>
<proteinExistence type="predicted"/>
<name>A0ABT4Y8L9_METRE</name>
<accession>A0ABT4Y8L9</accession>
<keyword evidence="3" id="KW-1185">Reference proteome</keyword>
<reference evidence="2 3" key="1">
    <citation type="submission" date="2022-07" db="EMBL/GenBank/DDBJ databases">
        <title>Genome Analysis of Selected Gammaproteobacteria from Nigerian Food snails.</title>
        <authorList>
            <person name="Okafor A.C."/>
        </authorList>
    </citation>
    <scope>NUCLEOTIDE SEQUENCE [LARGE SCALE GENOMIC DNA]</scope>
    <source>
        <strain evidence="2 3">Awg 2</strain>
    </source>
</reference>
<evidence type="ECO:0000313" key="2">
    <source>
        <dbReference type="EMBL" id="MDA8485174.1"/>
    </source>
</evidence>
<feature type="domain" description="DUF4376" evidence="1">
    <location>
        <begin position="62"/>
        <end position="155"/>
    </location>
</feature>
<organism evidence="2 3">
    <name type="scientific">Metapseudomonas resinovorans</name>
    <name type="common">Pseudomonas resinovorans</name>
    <dbReference type="NCBI Taxonomy" id="53412"/>
    <lineage>
        <taxon>Bacteria</taxon>
        <taxon>Pseudomonadati</taxon>
        <taxon>Pseudomonadota</taxon>
        <taxon>Gammaproteobacteria</taxon>
        <taxon>Pseudomonadales</taxon>
        <taxon>Pseudomonadaceae</taxon>
        <taxon>Metapseudomonas</taxon>
    </lineage>
</organism>
<sequence length="167" mass="18214">MTANIEVSSLFDLAAISIASGQPDPEQRWYENGRLFVAGVTQESLDAALDTYDPVQGERDRLALLIAARRYTAEIAGVTVGSIRVDTDDRSKLLINGAAVEAMLNPAYVLRWKADGVFVDLDADQVKDVARAVRAYVQACFDREDALLTALNAGTFTESMLEEGWPS</sequence>
<evidence type="ECO:0000313" key="3">
    <source>
        <dbReference type="Proteomes" id="UP001211689"/>
    </source>
</evidence>
<dbReference type="InterPro" id="IPR025484">
    <property type="entry name" value="DUF4376"/>
</dbReference>
<dbReference type="RefSeq" id="WP_271471628.1">
    <property type="nucleotide sequence ID" value="NZ_JANEWF010000024.1"/>
</dbReference>
<dbReference type="Proteomes" id="UP001211689">
    <property type="component" value="Unassembled WGS sequence"/>
</dbReference>